<name>A0A7D4BQW7_9BACT</name>
<feature type="binding site" evidence="9">
    <location>
        <position position="42"/>
    </location>
    <ligand>
        <name>substrate</name>
    </ligand>
</feature>
<dbReference type="PRINTS" id="PR01020">
    <property type="entry name" value="LPSBIOSNTHSS"/>
</dbReference>
<dbReference type="AlphaFoldDB" id="A0A7D4BQW7"/>
<protein>
    <recommendedName>
        <fullName evidence="9">Phosphopantetheine adenylyltransferase</fullName>
        <ecNumber evidence="9">2.7.7.3</ecNumber>
    </recommendedName>
    <alternativeName>
        <fullName evidence="9">Dephospho-CoA pyrophosphorylase</fullName>
    </alternativeName>
    <alternativeName>
        <fullName evidence="9">Pantetheine-phosphate adenylyltransferase</fullName>
        <shortName evidence="9">PPAT</shortName>
    </alternativeName>
</protein>
<dbReference type="InterPro" id="IPR004821">
    <property type="entry name" value="Cyt_trans-like"/>
</dbReference>
<evidence type="ECO:0000313" key="12">
    <source>
        <dbReference type="Proteomes" id="UP000500961"/>
    </source>
</evidence>
<dbReference type="CDD" id="cd02163">
    <property type="entry name" value="PPAT"/>
    <property type="match status" value="1"/>
</dbReference>
<accession>A0A7D4BQW7</accession>
<keyword evidence="6 9" id="KW-0460">Magnesium</keyword>
<organism evidence="11 12">
    <name type="scientific">Tenuifilum thalassicum</name>
    <dbReference type="NCBI Taxonomy" id="2590900"/>
    <lineage>
        <taxon>Bacteria</taxon>
        <taxon>Pseudomonadati</taxon>
        <taxon>Bacteroidota</taxon>
        <taxon>Bacteroidia</taxon>
        <taxon>Bacteroidales</taxon>
        <taxon>Tenuifilaceae</taxon>
        <taxon>Tenuifilum</taxon>
    </lineage>
</organism>
<comment type="cofactor">
    <cofactor evidence="9">
        <name>Mg(2+)</name>
        <dbReference type="ChEBI" id="CHEBI:18420"/>
    </cofactor>
</comment>
<keyword evidence="12" id="KW-1185">Reference proteome</keyword>
<dbReference type="PANTHER" id="PTHR21342">
    <property type="entry name" value="PHOSPHOPANTETHEINE ADENYLYLTRANSFERASE"/>
    <property type="match status" value="1"/>
</dbReference>
<dbReference type="Pfam" id="PF01467">
    <property type="entry name" value="CTP_transf_like"/>
    <property type="match status" value="1"/>
</dbReference>
<keyword evidence="3 9" id="KW-0548">Nucleotidyltransferase</keyword>
<dbReference type="GO" id="GO:0004595">
    <property type="term" value="F:pantetheine-phosphate adenylyltransferase activity"/>
    <property type="evidence" value="ECO:0007669"/>
    <property type="project" value="UniProtKB-UniRule"/>
</dbReference>
<evidence type="ECO:0000256" key="2">
    <source>
        <dbReference type="ARBA" id="ARBA00022679"/>
    </source>
</evidence>
<feature type="binding site" evidence="9">
    <location>
        <position position="88"/>
    </location>
    <ligand>
        <name>substrate</name>
    </ligand>
</feature>
<proteinExistence type="inferred from homology"/>
<evidence type="ECO:0000256" key="8">
    <source>
        <dbReference type="ARBA" id="ARBA00029346"/>
    </source>
</evidence>
<dbReference type="EC" id="2.7.7.3" evidence="9"/>
<comment type="pathway">
    <text evidence="9">Cofactor biosynthesis; coenzyme A biosynthesis; CoA from (R)-pantothenate: step 4/5.</text>
</comment>
<gene>
    <name evidence="9 11" type="primary">coaD</name>
    <name evidence="11" type="ORF">FHG85_02625</name>
</gene>
<dbReference type="KEGG" id="ttz:FHG85_02625"/>
<reference evidence="11 12" key="1">
    <citation type="submission" date="2019-07" db="EMBL/GenBank/DDBJ databases">
        <title>Thalassofilum flectens gen. nov., sp. nov., a novel moderate thermophilic anaerobe from a shallow sea hot spring in Kunashir Island (Russia), representing a new family in the order Bacteroidales, and proposal of Thalassofilacea fam. nov.</title>
        <authorList>
            <person name="Kochetkova T.V."/>
            <person name="Podosokorskaya O.A."/>
            <person name="Novikov A."/>
            <person name="Elcheninov A.G."/>
            <person name="Toshchakov S.V."/>
            <person name="Kublanov I.V."/>
        </authorList>
    </citation>
    <scope>NUCLEOTIDE SEQUENCE [LARGE SCALE GENOMIC DNA]</scope>
    <source>
        <strain evidence="11 12">38-H</strain>
    </source>
</reference>
<feature type="binding site" evidence="9">
    <location>
        <position position="99"/>
    </location>
    <ligand>
        <name>ATP</name>
        <dbReference type="ChEBI" id="CHEBI:30616"/>
    </ligand>
</feature>
<dbReference type="GO" id="GO:0005524">
    <property type="term" value="F:ATP binding"/>
    <property type="evidence" value="ECO:0007669"/>
    <property type="project" value="UniProtKB-KW"/>
</dbReference>
<dbReference type="NCBIfam" id="TIGR01510">
    <property type="entry name" value="coaD_prev_kdtB"/>
    <property type="match status" value="1"/>
</dbReference>
<feature type="binding site" evidence="9">
    <location>
        <position position="10"/>
    </location>
    <ligand>
        <name>substrate</name>
    </ligand>
</feature>
<dbReference type="SUPFAM" id="SSF52374">
    <property type="entry name" value="Nucleotidylyl transferase"/>
    <property type="match status" value="1"/>
</dbReference>
<evidence type="ECO:0000313" key="11">
    <source>
        <dbReference type="EMBL" id="QKG79201.1"/>
    </source>
</evidence>
<keyword evidence="7 9" id="KW-0173">Coenzyme A biosynthesis</keyword>
<feature type="binding site" evidence="9">
    <location>
        <position position="18"/>
    </location>
    <ligand>
        <name>ATP</name>
        <dbReference type="ChEBI" id="CHEBI:30616"/>
    </ligand>
</feature>
<keyword evidence="2 9" id="KW-0808">Transferase</keyword>
<feature type="domain" description="Cytidyltransferase-like" evidence="10">
    <location>
        <begin position="6"/>
        <end position="134"/>
    </location>
</feature>
<comment type="subunit">
    <text evidence="9">Homohexamer.</text>
</comment>
<dbReference type="EMBL" id="CP041345">
    <property type="protein sequence ID" value="QKG79201.1"/>
    <property type="molecule type" value="Genomic_DNA"/>
</dbReference>
<feature type="binding site" evidence="9">
    <location>
        <begin position="10"/>
        <end position="11"/>
    </location>
    <ligand>
        <name>ATP</name>
        <dbReference type="ChEBI" id="CHEBI:30616"/>
    </ligand>
</feature>
<keyword evidence="5 9" id="KW-0067">ATP-binding</keyword>
<evidence type="ECO:0000256" key="3">
    <source>
        <dbReference type="ARBA" id="ARBA00022695"/>
    </source>
</evidence>
<feature type="site" description="Transition state stabilizer" evidence="9">
    <location>
        <position position="18"/>
    </location>
</feature>
<dbReference type="InterPro" id="IPR014729">
    <property type="entry name" value="Rossmann-like_a/b/a_fold"/>
</dbReference>
<evidence type="ECO:0000256" key="6">
    <source>
        <dbReference type="ARBA" id="ARBA00022842"/>
    </source>
</evidence>
<dbReference type="GO" id="GO:0015937">
    <property type="term" value="P:coenzyme A biosynthetic process"/>
    <property type="evidence" value="ECO:0007669"/>
    <property type="project" value="UniProtKB-UniRule"/>
</dbReference>
<sequence length="156" mass="17557">MSRVAIFPGSFDPITVGHESIVYRSLSLFDKVIVAIGYNSNKKAFFSIDKRIAMIEKVFANEPRVEVISYEGLTVDLCNRLGVQYILRGLRTSADFEFERAIAQVNKQMHPNIETVFLLTAPQHTPINSTIIRDILLHNGDPSGFIPSSINIKDYL</sequence>
<dbReference type="InterPro" id="IPR001980">
    <property type="entry name" value="PPAT"/>
</dbReference>
<evidence type="ECO:0000256" key="4">
    <source>
        <dbReference type="ARBA" id="ARBA00022741"/>
    </source>
</evidence>
<dbReference type="RefSeq" id="WP_173072735.1">
    <property type="nucleotide sequence ID" value="NZ_CP041345.1"/>
</dbReference>
<evidence type="ECO:0000256" key="1">
    <source>
        <dbReference type="ARBA" id="ARBA00022490"/>
    </source>
</evidence>
<comment type="similarity">
    <text evidence="9">Belongs to the bacterial CoaD family.</text>
</comment>
<dbReference type="Gene3D" id="3.40.50.620">
    <property type="entry name" value="HUPs"/>
    <property type="match status" value="1"/>
</dbReference>
<comment type="function">
    <text evidence="9">Reversibly transfers an adenylyl group from ATP to 4'-phosphopantetheine, yielding dephospho-CoA (dPCoA) and pyrophosphate.</text>
</comment>
<evidence type="ECO:0000256" key="5">
    <source>
        <dbReference type="ARBA" id="ARBA00022840"/>
    </source>
</evidence>
<dbReference type="PANTHER" id="PTHR21342:SF1">
    <property type="entry name" value="PHOSPHOPANTETHEINE ADENYLYLTRANSFERASE"/>
    <property type="match status" value="1"/>
</dbReference>
<evidence type="ECO:0000256" key="9">
    <source>
        <dbReference type="HAMAP-Rule" id="MF_00151"/>
    </source>
</evidence>
<evidence type="ECO:0000259" key="10">
    <source>
        <dbReference type="Pfam" id="PF01467"/>
    </source>
</evidence>
<feature type="binding site" evidence="9">
    <location>
        <begin position="89"/>
        <end position="91"/>
    </location>
    <ligand>
        <name>ATP</name>
        <dbReference type="ChEBI" id="CHEBI:30616"/>
    </ligand>
</feature>
<evidence type="ECO:0000256" key="7">
    <source>
        <dbReference type="ARBA" id="ARBA00022993"/>
    </source>
</evidence>
<dbReference type="GO" id="GO:0005737">
    <property type="term" value="C:cytoplasm"/>
    <property type="evidence" value="ECO:0007669"/>
    <property type="project" value="UniProtKB-SubCell"/>
</dbReference>
<dbReference type="HAMAP" id="MF_00151">
    <property type="entry name" value="PPAT_bact"/>
    <property type="match status" value="1"/>
</dbReference>
<keyword evidence="1 9" id="KW-0963">Cytoplasm</keyword>
<comment type="catalytic activity">
    <reaction evidence="8 9">
        <text>(R)-4'-phosphopantetheine + ATP + H(+) = 3'-dephospho-CoA + diphosphate</text>
        <dbReference type="Rhea" id="RHEA:19801"/>
        <dbReference type="ChEBI" id="CHEBI:15378"/>
        <dbReference type="ChEBI" id="CHEBI:30616"/>
        <dbReference type="ChEBI" id="CHEBI:33019"/>
        <dbReference type="ChEBI" id="CHEBI:57328"/>
        <dbReference type="ChEBI" id="CHEBI:61723"/>
        <dbReference type="EC" id="2.7.7.3"/>
    </reaction>
</comment>
<dbReference type="Proteomes" id="UP000500961">
    <property type="component" value="Chromosome"/>
</dbReference>
<dbReference type="NCBIfam" id="TIGR00125">
    <property type="entry name" value="cyt_tran_rel"/>
    <property type="match status" value="1"/>
</dbReference>
<dbReference type="UniPathway" id="UPA00241">
    <property type="reaction ID" value="UER00355"/>
</dbReference>
<feature type="binding site" evidence="9">
    <location>
        <begin position="124"/>
        <end position="130"/>
    </location>
    <ligand>
        <name>ATP</name>
        <dbReference type="ChEBI" id="CHEBI:30616"/>
    </ligand>
</feature>
<keyword evidence="4 9" id="KW-0547">Nucleotide-binding</keyword>
<feature type="binding site" evidence="9">
    <location>
        <position position="74"/>
    </location>
    <ligand>
        <name>substrate</name>
    </ligand>
</feature>
<comment type="subcellular location">
    <subcellularLocation>
        <location evidence="9">Cytoplasm</location>
    </subcellularLocation>
</comment>